<dbReference type="AlphaFoldDB" id="A0A644ZBL0"/>
<dbReference type="PANTHER" id="PTHR43649">
    <property type="entry name" value="ARABINOSE-BINDING PROTEIN-RELATED"/>
    <property type="match status" value="1"/>
</dbReference>
<dbReference type="SUPFAM" id="SSF53850">
    <property type="entry name" value="Periplasmic binding protein-like II"/>
    <property type="match status" value="1"/>
</dbReference>
<dbReference type="EMBL" id="VSSQ01008232">
    <property type="protein sequence ID" value="MPM38282.1"/>
    <property type="molecule type" value="Genomic_DNA"/>
</dbReference>
<dbReference type="InterPro" id="IPR050490">
    <property type="entry name" value="Bact_solute-bd_prot1"/>
</dbReference>
<dbReference type="CDD" id="cd13585">
    <property type="entry name" value="PBP2_TMBP_like"/>
    <property type="match status" value="1"/>
</dbReference>
<dbReference type="InterPro" id="IPR006059">
    <property type="entry name" value="SBP"/>
</dbReference>
<protein>
    <recommendedName>
        <fullName evidence="2">ABC transporter-binding protein</fullName>
    </recommendedName>
</protein>
<evidence type="ECO:0008006" key="2">
    <source>
        <dbReference type="Google" id="ProtNLM"/>
    </source>
</evidence>
<dbReference type="PANTHER" id="PTHR43649:SF12">
    <property type="entry name" value="DIACETYLCHITOBIOSE BINDING PROTEIN DASA"/>
    <property type="match status" value="1"/>
</dbReference>
<name>A0A644ZBL0_9ZZZZ</name>
<evidence type="ECO:0000313" key="1">
    <source>
        <dbReference type="EMBL" id="MPM38282.1"/>
    </source>
</evidence>
<comment type="caution">
    <text evidence="1">The sequence shown here is derived from an EMBL/GenBank/DDBJ whole genome shotgun (WGS) entry which is preliminary data.</text>
</comment>
<dbReference type="Pfam" id="PF01547">
    <property type="entry name" value="SBP_bac_1"/>
    <property type="match status" value="1"/>
</dbReference>
<sequence>MKKRNVLVVMLVLISLALPMFAQGTSDQAPKQEIRVLLANHPYGELLKTKIPEFEAKTGIKVNYESLQESQLTNKLTTEFATKSSTVDVFMTRPLQEGLMFIKNGWYEGLTKYDFSDYPSNSVDIGRKNNVAYIVPLVTEWQVLYYRKDLLQKAGLSVPTTFVELEAAAKALNKDGVAGFASRGKGAAAVTQLSSYVYNFGGRYLENGKAVFDSPEALEATRFYGRLLGNYGPQGVTSMSWENVMPVFQAGKVAMWTDASVFYGQIVDPSKTSIPASDIGVAQLPKGPKGDSPFIVVSWGMAMSSASKNKSAAQQFLDWATSKELAVEGMLSNITMARDSAWANAEVRKVMNPGLVATQAHAAKNGYPYDRPFMSSVGQARDLIGEVIIESINTKGTSTRLAALAQEKVKAVDELLKTDGEYGL</sequence>
<dbReference type="Gene3D" id="3.40.190.10">
    <property type="entry name" value="Periplasmic binding protein-like II"/>
    <property type="match status" value="2"/>
</dbReference>
<gene>
    <name evidence="1" type="ORF">SDC9_84911</name>
</gene>
<proteinExistence type="predicted"/>
<reference evidence="1" key="1">
    <citation type="submission" date="2019-08" db="EMBL/GenBank/DDBJ databases">
        <authorList>
            <person name="Kucharzyk K."/>
            <person name="Murdoch R.W."/>
            <person name="Higgins S."/>
            <person name="Loffler F."/>
        </authorList>
    </citation>
    <scope>NUCLEOTIDE SEQUENCE</scope>
</reference>
<accession>A0A644ZBL0</accession>
<organism evidence="1">
    <name type="scientific">bioreactor metagenome</name>
    <dbReference type="NCBI Taxonomy" id="1076179"/>
    <lineage>
        <taxon>unclassified sequences</taxon>
        <taxon>metagenomes</taxon>
        <taxon>ecological metagenomes</taxon>
    </lineage>
</organism>